<evidence type="ECO:0000313" key="2">
    <source>
        <dbReference type="EMBL" id="ANS80107.1"/>
    </source>
</evidence>
<name>A0A1B1NF86_9MICO</name>
<dbReference type="EMBL" id="CP014989">
    <property type="protein sequence ID" value="ANS80107.1"/>
    <property type="molecule type" value="Genomic_DNA"/>
</dbReference>
<evidence type="ECO:0000313" key="3">
    <source>
        <dbReference type="Proteomes" id="UP000092482"/>
    </source>
</evidence>
<dbReference type="KEGG" id="serj:SGUI_2711"/>
<protein>
    <recommendedName>
        <fullName evidence="1">Low molecular weight protein antigen 6 PH domain-containing protein</fullName>
    </recommendedName>
</protein>
<proteinExistence type="predicted"/>
<dbReference type="InterPro" id="IPR019692">
    <property type="entry name" value="CFP-6_PH"/>
</dbReference>
<evidence type="ECO:0000259" key="1">
    <source>
        <dbReference type="Pfam" id="PF10756"/>
    </source>
</evidence>
<organism evidence="2 3">
    <name type="scientific">Serinicoccus hydrothermalis</name>
    <dbReference type="NCBI Taxonomy" id="1758689"/>
    <lineage>
        <taxon>Bacteria</taxon>
        <taxon>Bacillati</taxon>
        <taxon>Actinomycetota</taxon>
        <taxon>Actinomycetes</taxon>
        <taxon>Micrococcales</taxon>
        <taxon>Ornithinimicrobiaceae</taxon>
        <taxon>Serinicoccus</taxon>
    </lineage>
</organism>
<dbReference type="Proteomes" id="UP000092482">
    <property type="component" value="Chromosome"/>
</dbReference>
<dbReference type="Pfam" id="PF10756">
    <property type="entry name" value="bPH_6"/>
    <property type="match status" value="1"/>
</dbReference>
<keyword evidence="3" id="KW-1185">Reference proteome</keyword>
<accession>A0A1B1NF86</accession>
<dbReference type="AlphaFoldDB" id="A0A1B1NF86"/>
<reference evidence="2 3" key="1">
    <citation type="submission" date="2016-03" db="EMBL/GenBank/DDBJ databases">
        <title>Shallow-sea hydrothermal system.</title>
        <authorList>
            <person name="Tang K."/>
        </authorList>
    </citation>
    <scope>NUCLEOTIDE SEQUENCE [LARGE SCALE GENOMIC DNA]</scope>
    <source>
        <strain evidence="2 3">JLT9</strain>
    </source>
</reference>
<gene>
    <name evidence="2" type="ORF">SGUI_2711</name>
</gene>
<feature type="domain" description="Low molecular weight protein antigen 6 PH" evidence="1">
    <location>
        <begin position="38"/>
        <end position="100"/>
    </location>
</feature>
<sequence length="108" mass="11891">MVAVVFFVVAVATDVHWGTRVSTVCNMVVASCWLIVARSRTVVDGEGIVVRQLRQRRIPWSEVAATQAAGDRVLGPTRVRLRDGDVVGLPGVRGRDLDRLEQIRRGGR</sequence>